<dbReference type="AlphaFoldDB" id="A0A699T9P4"/>
<gene>
    <name evidence="1" type="ORF">Tci_877463</name>
</gene>
<keyword evidence="1" id="KW-0808">Transferase</keyword>
<dbReference type="GO" id="GO:0003964">
    <property type="term" value="F:RNA-directed DNA polymerase activity"/>
    <property type="evidence" value="ECO:0007669"/>
    <property type="project" value="UniProtKB-KW"/>
</dbReference>
<dbReference type="EMBL" id="BKCJ011218709">
    <property type="protein sequence ID" value="GFD05494.1"/>
    <property type="molecule type" value="Genomic_DNA"/>
</dbReference>
<keyword evidence="1" id="KW-0695">RNA-directed DNA polymerase</keyword>
<reference evidence="1" key="1">
    <citation type="journal article" date="2019" name="Sci. Rep.">
        <title>Draft genome of Tanacetum cinerariifolium, the natural source of mosquito coil.</title>
        <authorList>
            <person name="Yamashiro T."/>
            <person name="Shiraishi A."/>
            <person name="Satake H."/>
            <person name="Nakayama K."/>
        </authorList>
    </citation>
    <scope>NUCLEOTIDE SEQUENCE</scope>
</reference>
<comment type="caution">
    <text evidence="1">The sequence shown here is derived from an EMBL/GenBank/DDBJ whole genome shotgun (WGS) entry which is preliminary data.</text>
</comment>
<keyword evidence="1" id="KW-0548">Nucleotidyltransferase</keyword>
<evidence type="ECO:0000313" key="1">
    <source>
        <dbReference type="EMBL" id="GFD05494.1"/>
    </source>
</evidence>
<proteinExistence type="predicted"/>
<name>A0A699T9P4_TANCI</name>
<sequence length="104" mass="11595">EEVQGVNNMEEGVIEQDAEQSDDPFNIYHMLNKLEKTDRKENIYDDSISSGQFKVSEIPRNGGSILGLLDEVVKVGQVIGYKMEGCVSNIAEIIEAQGAEEVYR</sequence>
<organism evidence="1">
    <name type="scientific">Tanacetum cinerariifolium</name>
    <name type="common">Dalmatian daisy</name>
    <name type="synonym">Chrysanthemum cinerariifolium</name>
    <dbReference type="NCBI Taxonomy" id="118510"/>
    <lineage>
        <taxon>Eukaryota</taxon>
        <taxon>Viridiplantae</taxon>
        <taxon>Streptophyta</taxon>
        <taxon>Embryophyta</taxon>
        <taxon>Tracheophyta</taxon>
        <taxon>Spermatophyta</taxon>
        <taxon>Magnoliopsida</taxon>
        <taxon>eudicotyledons</taxon>
        <taxon>Gunneridae</taxon>
        <taxon>Pentapetalae</taxon>
        <taxon>asterids</taxon>
        <taxon>campanulids</taxon>
        <taxon>Asterales</taxon>
        <taxon>Asteraceae</taxon>
        <taxon>Asteroideae</taxon>
        <taxon>Anthemideae</taxon>
        <taxon>Anthemidinae</taxon>
        <taxon>Tanacetum</taxon>
    </lineage>
</organism>
<feature type="non-terminal residue" evidence="1">
    <location>
        <position position="1"/>
    </location>
</feature>
<protein>
    <submittedName>
        <fullName evidence="1">RNA-directed DNA polymerase, eukaryota, reverse transcriptase zinc-binding domain protein</fullName>
    </submittedName>
</protein>
<accession>A0A699T9P4</accession>